<evidence type="ECO:0000313" key="3">
    <source>
        <dbReference type="EMBL" id="GGH99352.1"/>
    </source>
</evidence>
<name>A0ABQ2AVT3_9MICC</name>
<reference evidence="4" key="1">
    <citation type="journal article" date="2019" name="Int. J. Syst. Evol. Microbiol.">
        <title>The Global Catalogue of Microorganisms (GCM) 10K type strain sequencing project: providing services to taxonomists for standard genome sequencing and annotation.</title>
        <authorList>
            <consortium name="The Broad Institute Genomics Platform"/>
            <consortium name="The Broad Institute Genome Sequencing Center for Infectious Disease"/>
            <person name="Wu L."/>
            <person name="Ma J."/>
        </authorList>
    </citation>
    <scope>NUCLEOTIDE SEQUENCE [LARGE SCALE GENOMIC DNA]</scope>
    <source>
        <strain evidence="4">CGMCC 1.12778</strain>
    </source>
</reference>
<comment type="caution">
    <text evidence="3">The sequence shown here is derived from an EMBL/GenBank/DDBJ whole genome shotgun (WGS) entry which is preliminary data.</text>
</comment>
<dbReference type="Gene3D" id="3.60.21.10">
    <property type="match status" value="1"/>
</dbReference>
<dbReference type="SMART" id="SM00564">
    <property type="entry name" value="PQQ"/>
    <property type="match status" value="4"/>
</dbReference>
<evidence type="ECO:0000259" key="2">
    <source>
        <dbReference type="Pfam" id="PF13360"/>
    </source>
</evidence>
<dbReference type="Pfam" id="PF00149">
    <property type="entry name" value="Metallophos"/>
    <property type="match status" value="1"/>
</dbReference>
<dbReference type="Pfam" id="PF13360">
    <property type="entry name" value="PQQ_2"/>
    <property type="match status" value="2"/>
</dbReference>
<dbReference type="InterPro" id="IPR002372">
    <property type="entry name" value="PQQ_rpt_dom"/>
</dbReference>
<organism evidence="3 4">
    <name type="scientific">Arthrobacter liuii</name>
    <dbReference type="NCBI Taxonomy" id="1476996"/>
    <lineage>
        <taxon>Bacteria</taxon>
        <taxon>Bacillati</taxon>
        <taxon>Actinomycetota</taxon>
        <taxon>Actinomycetes</taxon>
        <taxon>Micrococcales</taxon>
        <taxon>Micrococcaceae</taxon>
        <taxon>Arthrobacter</taxon>
    </lineage>
</organism>
<gene>
    <name evidence="3" type="ORF">GCM10007170_33990</name>
</gene>
<feature type="domain" description="Calcineurin-like phosphoesterase" evidence="1">
    <location>
        <begin position="88"/>
        <end position="278"/>
    </location>
</feature>
<dbReference type="SUPFAM" id="SSF56300">
    <property type="entry name" value="Metallo-dependent phosphatases"/>
    <property type="match status" value="1"/>
</dbReference>
<dbReference type="PANTHER" id="PTHR34512">
    <property type="entry name" value="CELL SURFACE PROTEIN"/>
    <property type="match status" value="1"/>
</dbReference>
<proteinExistence type="predicted"/>
<protein>
    <recommendedName>
        <fullName evidence="5">Calcineurin-like phosphoesterase domain-containing protein</fullName>
    </recommendedName>
</protein>
<sequence length="718" mass="76796">MSKIITGRVITAEGIPLPGVAVTNGRDVVATGADGTFTVDHFGPFITLTRPTGWHTDHWFRRVPADAGDSAEIVFELHATEQSLPYQFMHITDTHIDMAQPDQWAFDKGRLTTPDQLKEFIQDLPQLSPASRSVIVTGDLVDHGSPEEFAGLLDAVAGAPVPVNLVPGNHDHMHAGRAGRISRNNYIVNDGDPGLYESLVGPRWFSYDVAGLHVVVMDWHTHELGLDHTVQEEWLSNDLAAAGDDTPYILCMHDQPGHPVMDRLPRKPLATFSGHWHTSRVVDIDGVLHVNSPTPFFAGLDYSPPMFREVVWDGTSLELNSRTMPAHYLHNPEHAFDVDKATVAGYDAKSGSSLVRWRHQLAGAGHRAGLTLAGDRIFAGSQIEDHPAGTVEALDAESGRLLWSASTGSAVKTRPVLAGEVVVVAEVSGAVAGLAAGTGERLWTTPSTDPYRRFAWQSPVESAGIVVLGDQSDLRALDAATGEVLWRRTDLSPHHNIVTHSSPAIVGTMVMVGFWPTPNSPIAVDLHTGKSIWPMPLLQDDPWDAARNLRVTGTAAYDDGQDSFLVPAISSTAKLDRKTGSAQWTVQHEGGYSPSTPVITPAGYVVTVTGRGLRMLDKDTGGQLWDAAVDGLAPFPMTAYRMKANPVMAAPAYEESSETLLLPGLDGVIRRFGLDGTPAGTYDVGVPLAAPLVAAGGGSYLTVGVDGGLLALDLGAGS</sequence>
<evidence type="ECO:0008006" key="5">
    <source>
        <dbReference type="Google" id="ProtNLM"/>
    </source>
</evidence>
<feature type="domain" description="Pyrrolo-quinoline quinone repeat" evidence="2">
    <location>
        <begin position="465"/>
        <end position="625"/>
    </location>
</feature>
<dbReference type="Gene3D" id="2.130.10.10">
    <property type="entry name" value="YVTN repeat-like/Quinoprotein amine dehydrogenase"/>
    <property type="match status" value="2"/>
</dbReference>
<accession>A0ABQ2AVT3</accession>
<evidence type="ECO:0000259" key="1">
    <source>
        <dbReference type="Pfam" id="PF00149"/>
    </source>
</evidence>
<dbReference type="SUPFAM" id="SSF50998">
    <property type="entry name" value="Quinoprotein alcohol dehydrogenase-like"/>
    <property type="match status" value="1"/>
</dbReference>
<evidence type="ECO:0000313" key="4">
    <source>
        <dbReference type="Proteomes" id="UP000643279"/>
    </source>
</evidence>
<dbReference type="EMBL" id="BMFW01000021">
    <property type="protein sequence ID" value="GGH99352.1"/>
    <property type="molecule type" value="Genomic_DNA"/>
</dbReference>
<feature type="domain" description="Pyrrolo-quinoline quinone repeat" evidence="2">
    <location>
        <begin position="340"/>
        <end position="450"/>
    </location>
</feature>
<dbReference type="InterPro" id="IPR011047">
    <property type="entry name" value="Quinoprotein_ADH-like_sf"/>
</dbReference>
<dbReference type="RefSeq" id="WP_188572746.1">
    <property type="nucleotide sequence ID" value="NZ_BMFW01000021.1"/>
</dbReference>
<dbReference type="InterPro" id="IPR029052">
    <property type="entry name" value="Metallo-depent_PP-like"/>
</dbReference>
<dbReference type="PANTHER" id="PTHR34512:SF30">
    <property type="entry name" value="OUTER MEMBRANE PROTEIN ASSEMBLY FACTOR BAMB"/>
    <property type="match status" value="1"/>
</dbReference>
<dbReference type="Proteomes" id="UP000643279">
    <property type="component" value="Unassembled WGS sequence"/>
</dbReference>
<dbReference type="InterPro" id="IPR018391">
    <property type="entry name" value="PQQ_b-propeller_rpt"/>
</dbReference>
<dbReference type="InterPro" id="IPR015943">
    <property type="entry name" value="WD40/YVTN_repeat-like_dom_sf"/>
</dbReference>
<dbReference type="InterPro" id="IPR004843">
    <property type="entry name" value="Calcineurin-like_PHP"/>
</dbReference>
<keyword evidence="4" id="KW-1185">Reference proteome</keyword>